<feature type="compositionally biased region" description="Basic and acidic residues" evidence="1">
    <location>
        <begin position="283"/>
        <end position="296"/>
    </location>
</feature>
<dbReference type="Proteomes" id="UP000245768">
    <property type="component" value="Unassembled WGS sequence"/>
</dbReference>
<organism evidence="3 4">
    <name type="scientific">Acaromyces ingoldii</name>
    <dbReference type="NCBI Taxonomy" id="215250"/>
    <lineage>
        <taxon>Eukaryota</taxon>
        <taxon>Fungi</taxon>
        <taxon>Dikarya</taxon>
        <taxon>Basidiomycota</taxon>
        <taxon>Ustilaginomycotina</taxon>
        <taxon>Exobasidiomycetes</taxon>
        <taxon>Exobasidiales</taxon>
        <taxon>Cryptobasidiaceae</taxon>
        <taxon>Acaromyces</taxon>
    </lineage>
</organism>
<feature type="compositionally biased region" description="Basic and acidic residues" evidence="1">
    <location>
        <begin position="67"/>
        <end position="81"/>
    </location>
</feature>
<evidence type="ECO:0000256" key="1">
    <source>
        <dbReference type="SAM" id="MobiDB-lite"/>
    </source>
</evidence>
<dbReference type="InterPro" id="IPR000467">
    <property type="entry name" value="G_patch_dom"/>
</dbReference>
<proteinExistence type="predicted"/>
<gene>
    <name evidence="3" type="ORF">FA10DRAFT_264153</name>
</gene>
<feature type="compositionally biased region" description="Basic and acidic residues" evidence="1">
    <location>
        <begin position="363"/>
        <end position="372"/>
    </location>
</feature>
<evidence type="ECO:0000259" key="2">
    <source>
        <dbReference type="PROSITE" id="PS50174"/>
    </source>
</evidence>
<reference evidence="3 4" key="1">
    <citation type="journal article" date="2018" name="Mol. Biol. Evol.">
        <title>Broad Genomic Sampling Reveals a Smut Pathogenic Ancestry of the Fungal Clade Ustilaginomycotina.</title>
        <authorList>
            <person name="Kijpornyongpan T."/>
            <person name="Mondo S.J."/>
            <person name="Barry K."/>
            <person name="Sandor L."/>
            <person name="Lee J."/>
            <person name="Lipzen A."/>
            <person name="Pangilinan J."/>
            <person name="LaButti K."/>
            <person name="Hainaut M."/>
            <person name="Henrissat B."/>
            <person name="Grigoriev I.V."/>
            <person name="Spatafora J.W."/>
            <person name="Aime M.C."/>
        </authorList>
    </citation>
    <scope>NUCLEOTIDE SEQUENCE [LARGE SCALE GENOMIC DNA]</scope>
    <source>
        <strain evidence="3 4">MCA 4198</strain>
    </source>
</reference>
<feature type="compositionally biased region" description="Acidic residues" evidence="1">
    <location>
        <begin position="302"/>
        <end position="312"/>
    </location>
</feature>
<protein>
    <recommendedName>
        <fullName evidence="2">G-patch domain-containing protein</fullName>
    </recommendedName>
</protein>
<sequence length="457" mass="51662">MPDEEQDWHSWRRLKTGKASAAAGPSFVRATKLTRRWGEVRPELEEEEGSGEEGEEEDDDIFSRPMMEAKETQSASRRETDSVSTMSLDNVHTAKEQSMSSFYAELAKNMPAQSPTLPLGRAITPRPEPQRPKKSGYNRHEEMLSKRKEDWFIEKARMKLLGQAMRENSGEKDLSRTSQTIAQRLTTEPPLPQPMKPKLAHSSSVAAVAPKGPNEEPTMALRPGNLGYAALERMGWRVGMGLGRDEYEWAASSGLLRPGEIAQGKNRHREEVDLCSESDVGEDSTRKNGAKERQRDPVTISDDSDDSDEGEDGAGWLEKIIAQGDDDGFRFGETEETAQEFLSDTIDAAQPHSEPGSASPPARSDDHRDQLSRTRPRLTPLSLHVRPDRRGVGVSLPSSSRVRDLPHEITQFRRNHSTLRHRELEAQGRRTRKTKKQRREDLEREKEEWKSLRNSLR</sequence>
<accession>A0A316Z094</accession>
<feature type="region of interest" description="Disordered" evidence="1">
    <location>
        <begin position="1"/>
        <end position="91"/>
    </location>
</feature>
<dbReference type="PROSITE" id="PS50174">
    <property type="entry name" value="G_PATCH"/>
    <property type="match status" value="1"/>
</dbReference>
<keyword evidence="4" id="KW-1185">Reference proteome</keyword>
<dbReference type="RefSeq" id="XP_025380713.1">
    <property type="nucleotide sequence ID" value="XM_025520539.1"/>
</dbReference>
<feature type="region of interest" description="Disordered" evidence="1">
    <location>
        <begin position="112"/>
        <end position="142"/>
    </location>
</feature>
<dbReference type="GO" id="GO:0003676">
    <property type="term" value="F:nucleic acid binding"/>
    <property type="evidence" value="ECO:0007669"/>
    <property type="project" value="InterPro"/>
</dbReference>
<dbReference type="AlphaFoldDB" id="A0A316Z094"/>
<feature type="compositionally biased region" description="Polar residues" evidence="1">
    <location>
        <begin position="82"/>
        <end position="91"/>
    </location>
</feature>
<feature type="region of interest" description="Disordered" evidence="1">
    <location>
        <begin position="256"/>
        <end position="457"/>
    </location>
</feature>
<evidence type="ECO:0000313" key="3">
    <source>
        <dbReference type="EMBL" id="PWN93515.1"/>
    </source>
</evidence>
<name>A0A316Z094_9BASI</name>
<dbReference type="PANTHER" id="PTHR20923:SF1">
    <property type="entry name" value="G PATCH DOMAIN AND ANKYRIN REPEAT-CONTAINING PROTEIN 1"/>
    <property type="match status" value="1"/>
</dbReference>
<feature type="compositionally biased region" description="Basic and acidic residues" evidence="1">
    <location>
        <begin position="401"/>
        <end position="411"/>
    </location>
</feature>
<dbReference type="EMBL" id="KZ819634">
    <property type="protein sequence ID" value="PWN93515.1"/>
    <property type="molecule type" value="Genomic_DNA"/>
</dbReference>
<dbReference type="PANTHER" id="PTHR20923">
    <property type="entry name" value="BAT4 PROTEIN-RELATED"/>
    <property type="match status" value="1"/>
</dbReference>
<feature type="domain" description="G-patch" evidence="2">
    <location>
        <begin position="223"/>
        <end position="258"/>
    </location>
</feature>
<feature type="compositionally biased region" description="Basic and acidic residues" evidence="1">
    <location>
        <begin position="438"/>
        <end position="451"/>
    </location>
</feature>
<feature type="region of interest" description="Disordered" evidence="1">
    <location>
        <begin position="165"/>
        <end position="222"/>
    </location>
</feature>
<feature type="compositionally biased region" description="Acidic residues" evidence="1">
    <location>
        <begin position="273"/>
        <end position="282"/>
    </location>
</feature>
<evidence type="ECO:0000313" key="4">
    <source>
        <dbReference type="Proteomes" id="UP000245768"/>
    </source>
</evidence>
<dbReference type="GeneID" id="37042455"/>
<feature type="compositionally biased region" description="Acidic residues" evidence="1">
    <location>
        <begin position="44"/>
        <end position="60"/>
    </location>
</feature>
<dbReference type="InterPro" id="IPR039146">
    <property type="entry name" value="GPANK1"/>
</dbReference>
<feature type="compositionally biased region" description="Polar residues" evidence="1">
    <location>
        <begin position="176"/>
        <end position="186"/>
    </location>
</feature>
<dbReference type="InParanoid" id="A0A316Z094"/>